<dbReference type="RefSeq" id="WP_093959683.1">
    <property type="nucleotide sequence ID" value="NZ_NEWD01000004.1"/>
</dbReference>
<proteinExistence type="predicted"/>
<feature type="transmembrane region" description="Helical" evidence="1">
    <location>
        <begin position="27"/>
        <end position="46"/>
    </location>
</feature>
<accession>A0A229W0U2</accession>
<evidence type="ECO:0000256" key="1">
    <source>
        <dbReference type="SAM" id="Phobius"/>
    </source>
</evidence>
<sequence length="78" mass="8098">MAEDENTPQHAADTTPYTPVFDERVRTAVYVATLLASVIGLGFMCFGSPDIGGFISTAAGIIAAGFGTAYNPVRLGSK</sequence>
<reference evidence="2 3" key="1">
    <citation type="submission" date="2017-05" db="EMBL/GenBank/DDBJ databases">
        <title>Bifidobacterium vansinderenii sp. nov.</title>
        <authorList>
            <person name="Lugli G.A."/>
            <person name="Duranti S."/>
            <person name="Mangifesta M."/>
        </authorList>
    </citation>
    <scope>NUCLEOTIDE SEQUENCE [LARGE SCALE GENOMIC DNA]</scope>
    <source>
        <strain evidence="2 3">Tam10B</strain>
    </source>
</reference>
<comment type="caution">
    <text evidence="2">The sequence shown here is derived from an EMBL/GenBank/DDBJ whole genome shotgun (WGS) entry which is preliminary data.</text>
</comment>
<keyword evidence="1" id="KW-1133">Transmembrane helix</keyword>
<keyword evidence="1" id="KW-0472">Membrane</keyword>
<keyword evidence="1" id="KW-0812">Transmembrane</keyword>
<dbReference type="AlphaFoldDB" id="A0A229W0U2"/>
<dbReference type="OrthoDB" id="3240074at2"/>
<dbReference type="EMBL" id="NEWD01000004">
    <property type="protein sequence ID" value="OXN01499.1"/>
    <property type="molecule type" value="Genomic_DNA"/>
</dbReference>
<feature type="transmembrane region" description="Helical" evidence="1">
    <location>
        <begin position="53"/>
        <end position="73"/>
    </location>
</feature>
<evidence type="ECO:0000313" key="3">
    <source>
        <dbReference type="Proteomes" id="UP000215433"/>
    </source>
</evidence>
<protein>
    <submittedName>
        <fullName evidence="2">DoxX</fullName>
    </submittedName>
</protein>
<name>A0A229W0U2_9BIFI</name>
<organism evidence="2 3">
    <name type="scientific">Bifidobacterium vansinderenii</name>
    <dbReference type="NCBI Taxonomy" id="1984871"/>
    <lineage>
        <taxon>Bacteria</taxon>
        <taxon>Bacillati</taxon>
        <taxon>Actinomycetota</taxon>
        <taxon>Actinomycetes</taxon>
        <taxon>Bifidobacteriales</taxon>
        <taxon>Bifidobacteriaceae</taxon>
        <taxon>Bifidobacterium</taxon>
    </lineage>
</organism>
<keyword evidence="3" id="KW-1185">Reference proteome</keyword>
<evidence type="ECO:0000313" key="2">
    <source>
        <dbReference type="EMBL" id="OXN01499.1"/>
    </source>
</evidence>
<dbReference type="Proteomes" id="UP000215433">
    <property type="component" value="Unassembled WGS sequence"/>
</dbReference>
<gene>
    <name evidence="2" type="ORF">Tam10B_0502</name>
</gene>